<dbReference type="KEGG" id="dfa:DFA_06231"/>
<proteinExistence type="predicted"/>
<dbReference type="RefSeq" id="XP_004361943.1">
    <property type="nucleotide sequence ID" value="XM_004361886.1"/>
</dbReference>
<dbReference type="Pfam" id="PF23106">
    <property type="entry name" value="EGF_Teneurin"/>
    <property type="match status" value="1"/>
</dbReference>
<dbReference type="AlphaFoldDB" id="F4PKG8"/>
<evidence type="ECO:0000313" key="1">
    <source>
        <dbReference type="EMBL" id="EGG24092.1"/>
    </source>
</evidence>
<organism evidence="1 2">
    <name type="scientific">Cavenderia fasciculata</name>
    <name type="common">Slime mold</name>
    <name type="synonym">Dictyostelium fasciculatum</name>
    <dbReference type="NCBI Taxonomy" id="261658"/>
    <lineage>
        <taxon>Eukaryota</taxon>
        <taxon>Amoebozoa</taxon>
        <taxon>Evosea</taxon>
        <taxon>Eumycetozoa</taxon>
        <taxon>Dictyostelia</taxon>
        <taxon>Acytosteliales</taxon>
        <taxon>Cavenderiaceae</taxon>
        <taxon>Cavenderia</taxon>
    </lineage>
</organism>
<dbReference type="GeneID" id="14876141"/>
<protein>
    <recommendedName>
        <fullName evidence="3">EGF-like domain-containing protein</fullName>
    </recommendedName>
</protein>
<accession>F4PKG8</accession>
<keyword evidence="2" id="KW-1185">Reference proteome</keyword>
<dbReference type="InterPro" id="IPR036116">
    <property type="entry name" value="FN3_sf"/>
</dbReference>
<evidence type="ECO:0008006" key="3">
    <source>
        <dbReference type="Google" id="ProtNLM"/>
    </source>
</evidence>
<dbReference type="OrthoDB" id="442731at2759"/>
<dbReference type="Gene3D" id="2.10.25.10">
    <property type="entry name" value="Laminin"/>
    <property type="match status" value="1"/>
</dbReference>
<name>F4PKG8_CACFS</name>
<reference evidence="2" key="1">
    <citation type="journal article" date="2011" name="Genome Res.">
        <title>Phylogeny-wide analysis of social amoeba genomes highlights ancient origins for complex intercellular communication.</title>
        <authorList>
            <person name="Heidel A.J."/>
            <person name="Lawal H.M."/>
            <person name="Felder M."/>
            <person name="Schilde C."/>
            <person name="Helps N.R."/>
            <person name="Tunggal B."/>
            <person name="Rivero F."/>
            <person name="John U."/>
            <person name="Schleicher M."/>
            <person name="Eichinger L."/>
            <person name="Platzer M."/>
            <person name="Noegel A.A."/>
            <person name="Schaap P."/>
            <person name="Gloeckner G."/>
        </authorList>
    </citation>
    <scope>NUCLEOTIDE SEQUENCE [LARGE SCALE GENOMIC DNA]</scope>
    <source>
        <strain evidence="2">SH3</strain>
    </source>
</reference>
<evidence type="ECO:0000313" key="2">
    <source>
        <dbReference type="Proteomes" id="UP000007797"/>
    </source>
</evidence>
<gene>
    <name evidence="1" type="ORF">DFA_06231</name>
</gene>
<sequence>MTRSVLVACWCNITAMVAFNELIDESSKSIFVLQQQLINGTYLVATTFATPDCSGSLAPVGAYSLVVGQCYGGSGRSYKYTYSSGAATVAVYTDDGCGQFAGTIFNGISLGGCTQMPLTDQINRYVSFTVSELPLNPTPGFYFYEKHITASNCSDTTNAARALIMPTQEACARSETFDRFINNISPQDGVGLEFNYASVCGEGVATLYSASCPVGGAVPDNIAYATVVPAYQLQFAPITTVTLNTITIPGFTSAWPSYLTYSMPGYTITYQVNGAGTTIPITTNCPATGCVLTFPMAAANINLYAIPNHYAPPGLFVQSATQPIKLKNVPKVTAIDFTRILNDSITFKYTIDDSSYGSDTTYIVKVNGVENTSNSSCLVGPSCTISGLAATFGSNQIMFSVMAVTKTFTSTEFSSNTTLYKPVTNIEITTLTARTKSFSLLYKVIGGDQRFPILQYVDVNGELSASCSGILTTPCLTTGLQPNSTNSILFIAQSNGDQYKQSTSIQTLPIISGQTLTVVNFTTKAVTVEYSYNGGVPGETTVTFTVDSVSATCTPVQGLTSQCTISSMTSGSEHVIVATFSNDGTQVTAQTTVTTYPSVANTTAIINQHASYFNVTYGSSGGIPGATTYKALVNGAPVDLATGYFIYTYENERYPSEETFTIVVRATNDGIVSQNVFTFTTYVPPSGFITRQLFGVNSVNLTWTELVGGQADSTYYQAILAFEGGPNILKCNTTGFYCFVDNLVSDVEYQYAFYAYNSFFNPLYNSGDSHTYPEPNSNCTDDCNGQGKCVIGNCECDQGWDGPSCNIKLSSNTTQDIVLTPTTTNQPILSISFNNQVKYSIGLLKLVEKDTATNTDVNSLDLTTLTWTSSGNSFTFSGEGLSIFFGATQVNENNEEAYFAGQRYNNTVGSILYNITISGWMFASPSNQFEIHTSISNPTICNKTLTPSTLNTPNNLTSSLLIGDATQSEALLQGKLVHSSMVDTLPNIITYRSESGGSVNTTTIVAITPTFNQSITIQPSFHLINRNLTQECTDDNLVSSAPISNPSFNSSYIIATSYRNSDCSGQIISSYAGIIDQCYKGGGLKSYKYTYDRMNGWASIISYRGDNCQIEVDVTVHAPARQGYGLRTCSMNE</sequence>
<dbReference type="SUPFAM" id="SSF49265">
    <property type="entry name" value="Fibronectin type III"/>
    <property type="match status" value="1"/>
</dbReference>
<dbReference type="EMBL" id="GL883007">
    <property type="protein sequence ID" value="EGG24092.1"/>
    <property type="molecule type" value="Genomic_DNA"/>
</dbReference>
<dbReference type="Proteomes" id="UP000007797">
    <property type="component" value="Unassembled WGS sequence"/>
</dbReference>